<evidence type="ECO:0000256" key="1">
    <source>
        <dbReference type="ARBA" id="ARBA00004370"/>
    </source>
</evidence>
<evidence type="ECO:0000313" key="7">
    <source>
        <dbReference type="Proteomes" id="UP001194746"/>
    </source>
</evidence>
<comment type="subcellular location">
    <subcellularLocation>
        <location evidence="1">Membrane</location>
    </subcellularLocation>
</comment>
<evidence type="ECO:0000256" key="4">
    <source>
        <dbReference type="ARBA" id="ARBA00023136"/>
    </source>
</evidence>
<reference evidence="6" key="1">
    <citation type="journal article" date="2019" name="Beilstein J. Org. Chem.">
        <title>Nanangenines: drimane sesquiterpenoids as the dominant metabolite cohort of a novel Australian fungus, Aspergillus nanangensis.</title>
        <authorList>
            <person name="Lacey H.J."/>
            <person name="Gilchrist C.L.M."/>
            <person name="Crombie A."/>
            <person name="Kalaitzis J.A."/>
            <person name="Vuong D."/>
            <person name="Rutledge P.J."/>
            <person name="Turner P."/>
            <person name="Pitt J.I."/>
            <person name="Lacey E."/>
            <person name="Chooi Y.H."/>
            <person name="Piggott A.M."/>
        </authorList>
    </citation>
    <scope>NUCLEOTIDE SEQUENCE</scope>
    <source>
        <strain evidence="6">MST-FP2251</strain>
    </source>
</reference>
<sequence length="169" mass="18345">MSIGSAAVLTTLGLRAAPGEQLPNYGAIYLIANWFLANCALSTRPAKMSLGLDHNVAPREDLIKYGEAAVASGKISRRKLDQLKRQEASHLNAMEGFPFFAASVLLAIYTGVPNETINAFGLWYTTSRVAHAVTYRYIESHALSFLRSIAWWSANASCITIAVLAGKKL</sequence>
<dbReference type="AlphaFoldDB" id="A0AAD4CMZ6"/>
<reference evidence="6" key="2">
    <citation type="submission" date="2020-02" db="EMBL/GenBank/DDBJ databases">
        <authorList>
            <person name="Gilchrist C.L.M."/>
            <person name="Chooi Y.-H."/>
        </authorList>
    </citation>
    <scope>NUCLEOTIDE SEQUENCE</scope>
    <source>
        <strain evidence="6">MST-FP2251</strain>
    </source>
</reference>
<dbReference type="InterPro" id="IPR001129">
    <property type="entry name" value="Membr-assoc_MAPEG"/>
</dbReference>
<comment type="caution">
    <text evidence="6">The sequence shown here is derived from an EMBL/GenBank/DDBJ whole genome shotgun (WGS) entry which is preliminary data.</text>
</comment>
<dbReference type="Pfam" id="PF01124">
    <property type="entry name" value="MAPEG"/>
    <property type="match status" value="1"/>
</dbReference>
<proteinExistence type="predicted"/>
<dbReference type="GO" id="GO:0016020">
    <property type="term" value="C:membrane"/>
    <property type="evidence" value="ECO:0007669"/>
    <property type="project" value="UniProtKB-SubCell"/>
</dbReference>
<dbReference type="InterPro" id="IPR023352">
    <property type="entry name" value="MAPEG-like_dom_sf"/>
</dbReference>
<gene>
    <name evidence="6" type="ORF">FE257_007230</name>
</gene>
<dbReference type="EMBL" id="VCAU01000035">
    <property type="protein sequence ID" value="KAF9889520.1"/>
    <property type="molecule type" value="Genomic_DNA"/>
</dbReference>
<dbReference type="Gene3D" id="1.20.120.550">
    <property type="entry name" value="Membrane associated eicosanoid/glutathione metabolism-like domain"/>
    <property type="match status" value="1"/>
</dbReference>
<evidence type="ECO:0000256" key="3">
    <source>
        <dbReference type="ARBA" id="ARBA00022989"/>
    </source>
</evidence>
<dbReference type="SUPFAM" id="SSF161084">
    <property type="entry name" value="MAPEG domain-like"/>
    <property type="match status" value="1"/>
</dbReference>
<protein>
    <submittedName>
        <fullName evidence="6">Uncharacterized protein</fullName>
    </submittedName>
</protein>
<name>A0AAD4CMZ6_ASPNN</name>
<dbReference type="PANTHER" id="PTHR35371:SF2">
    <property type="entry name" value="MAPEG FAMILY PROTEIN"/>
    <property type="match status" value="1"/>
</dbReference>
<dbReference type="Proteomes" id="UP001194746">
    <property type="component" value="Unassembled WGS sequence"/>
</dbReference>
<keyword evidence="3 5" id="KW-1133">Transmembrane helix</keyword>
<organism evidence="6 7">
    <name type="scientific">Aspergillus nanangensis</name>
    <dbReference type="NCBI Taxonomy" id="2582783"/>
    <lineage>
        <taxon>Eukaryota</taxon>
        <taxon>Fungi</taxon>
        <taxon>Dikarya</taxon>
        <taxon>Ascomycota</taxon>
        <taxon>Pezizomycotina</taxon>
        <taxon>Eurotiomycetes</taxon>
        <taxon>Eurotiomycetidae</taxon>
        <taxon>Eurotiales</taxon>
        <taxon>Aspergillaceae</taxon>
        <taxon>Aspergillus</taxon>
        <taxon>Aspergillus subgen. Circumdati</taxon>
    </lineage>
</organism>
<keyword evidence="7" id="KW-1185">Reference proteome</keyword>
<keyword evidence="4 5" id="KW-0472">Membrane</keyword>
<keyword evidence="2 5" id="KW-0812">Transmembrane</keyword>
<evidence type="ECO:0000256" key="5">
    <source>
        <dbReference type="SAM" id="Phobius"/>
    </source>
</evidence>
<accession>A0AAD4CMZ6</accession>
<evidence type="ECO:0000313" key="6">
    <source>
        <dbReference type="EMBL" id="KAF9889520.1"/>
    </source>
</evidence>
<feature type="transmembrane region" description="Helical" evidence="5">
    <location>
        <begin position="149"/>
        <end position="166"/>
    </location>
</feature>
<dbReference type="PANTHER" id="PTHR35371">
    <property type="entry name" value="INNER MEMBRANE PROTEIN"/>
    <property type="match status" value="1"/>
</dbReference>
<feature type="transmembrane region" description="Helical" evidence="5">
    <location>
        <begin position="93"/>
        <end position="112"/>
    </location>
</feature>
<evidence type="ECO:0000256" key="2">
    <source>
        <dbReference type="ARBA" id="ARBA00022692"/>
    </source>
</evidence>